<proteinExistence type="predicted"/>
<evidence type="ECO:0000313" key="1">
    <source>
        <dbReference type="EMBL" id="GAG21845.1"/>
    </source>
</evidence>
<accession>X0VU89</accession>
<dbReference type="AlphaFoldDB" id="X0VU89"/>
<name>X0VU89_9ZZZZ</name>
<organism evidence="1">
    <name type="scientific">marine sediment metagenome</name>
    <dbReference type="NCBI Taxonomy" id="412755"/>
    <lineage>
        <taxon>unclassified sequences</taxon>
        <taxon>metagenomes</taxon>
        <taxon>ecological metagenomes</taxon>
    </lineage>
</organism>
<comment type="caution">
    <text evidence="1">The sequence shown here is derived from an EMBL/GenBank/DDBJ whole genome shotgun (WGS) entry which is preliminary data.</text>
</comment>
<dbReference type="EMBL" id="BARS01037046">
    <property type="protein sequence ID" value="GAG21845.1"/>
    <property type="molecule type" value="Genomic_DNA"/>
</dbReference>
<sequence length="43" mass="4999">MDRQSRKGIQEGKQLIEAITVNIDEHKVRLPYPIGTFRFGISR</sequence>
<protein>
    <submittedName>
        <fullName evidence="1">Uncharacterized protein</fullName>
    </submittedName>
</protein>
<reference evidence="1" key="1">
    <citation type="journal article" date="2014" name="Front. Microbiol.">
        <title>High frequency of phylogenetically diverse reductive dehalogenase-homologous genes in deep subseafloor sedimentary metagenomes.</title>
        <authorList>
            <person name="Kawai M."/>
            <person name="Futagami T."/>
            <person name="Toyoda A."/>
            <person name="Takaki Y."/>
            <person name="Nishi S."/>
            <person name="Hori S."/>
            <person name="Arai W."/>
            <person name="Tsubouchi T."/>
            <person name="Morono Y."/>
            <person name="Uchiyama I."/>
            <person name="Ito T."/>
            <person name="Fujiyama A."/>
            <person name="Inagaki F."/>
            <person name="Takami H."/>
        </authorList>
    </citation>
    <scope>NUCLEOTIDE SEQUENCE</scope>
    <source>
        <strain evidence="1">Expedition CK06-06</strain>
    </source>
</reference>
<gene>
    <name evidence="1" type="ORF">S01H1_56851</name>
</gene>